<comment type="caution">
    <text evidence="1">The sequence shown here is derived from an EMBL/GenBank/DDBJ whole genome shotgun (WGS) entry which is preliminary data.</text>
</comment>
<name>A0AAV4T013_CAEEX</name>
<dbReference type="Proteomes" id="UP001054945">
    <property type="component" value="Unassembled WGS sequence"/>
</dbReference>
<accession>A0AAV4T013</accession>
<gene>
    <name evidence="1" type="ORF">CEXT_89061</name>
</gene>
<organism evidence="1 2">
    <name type="scientific">Caerostris extrusa</name>
    <name type="common">Bark spider</name>
    <name type="synonym">Caerostris bankana</name>
    <dbReference type="NCBI Taxonomy" id="172846"/>
    <lineage>
        <taxon>Eukaryota</taxon>
        <taxon>Metazoa</taxon>
        <taxon>Ecdysozoa</taxon>
        <taxon>Arthropoda</taxon>
        <taxon>Chelicerata</taxon>
        <taxon>Arachnida</taxon>
        <taxon>Araneae</taxon>
        <taxon>Araneomorphae</taxon>
        <taxon>Entelegynae</taxon>
        <taxon>Araneoidea</taxon>
        <taxon>Araneidae</taxon>
        <taxon>Caerostris</taxon>
    </lineage>
</organism>
<evidence type="ECO:0000313" key="1">
    <source>
        <dbReference type="EMBL" id="GIY38162.1"/>
    </source>
</evidence>
<reference evidence="1 2" key="1">
    <citation type="submission" date="2021-06" db="EMBL/GenBank/DDBJ databases">
        <title>Caerostris extrusa draft genome.</title>
        <authorList>
            <person name="Kono N."/>
            <person name="Arakawa K."/>
        </authorList>
    </citation>
    <scope>NUCLEOTIDE SEQUENCE [LARGE SCALE GENOMIC DNA]</scope>
</reference>
<dbReference type="EMBL" id="BPLR01010268">
    <property type="protein sequence ID" value="GIY38162.1"/>
    <property type="molecule type" value="Genomic_DNA"/>
</dbReference>
<evidence type="ECO:0000313" key="2">
    <source>
        <dbReference type="Proteomes" id="UP001054945"/>
    </source>
</evidence>
<keyword evidence="2" id="KW-1185">Reference proteome</keyword>
<sequence>MRPNAKTTKRDSIGMQIDLHSPRRGECGLVFRFGDRRTDFYKIGGLYIRMFTMVSIRSVDEPHMHLNIPFQHSVAAEIECATNESDEKSSVNQSIFLHR</sequence>
<protein>
    <submittedName>
        <fullName evidence="1">Uncharacterized protein</fullName>
    </submittedName>
</protein>
<dbReference type="AlphaFoldDB" id="A0AAV4T013"/>
<proteinExistence type="predicted"/>